<dbReference type="InterPro" id="IPR010976">
    <property type="entry name" value="B-phosphoglucomutase_hydrolase"/>
</dbReference>
<feature type="binding site" evidence="4">
    <location>
        <position position="33"/>
    </location>
    <ligand>
        <name>Mg(2+)</name>
        <dbReference type="ChEBI" id="CHEBI:18420"/>
    </ligand>
</feature>
<dbReference type="PANTHER" id="PTHR43481">
    <property type="entry name" value="FRUCTOSE-1-PHOSPHATE PHOSPHATASE"/>
    <property type="match status" value="1"/>
</dbReference>
<dbReference type="SFLD" id="SFLDG01129">
    <property type="entry name" value="C1.5:_HAD__Beta-PGM__Phosphata"/>
    <property type="match status" value="1"/>
</dbReference>
<dbReference type="Gene3D" id="3.40.50.1000">
    <property type="entry name" value="HAD superfamily/HAD-like"/>
    <property type="match status" value="1"/>
</dbReference>
<proteinExistence type="inferred from homology"/>
<dbReference type="EMBL" id="ACCL02000014">
    <property type="protein sequence ID" value="EET59938.1"/>
    <property type="molecule type" value="Genomic_DNA"/>
</dbReference>
<dbReference type="SFLD" id="SFLDG01135">
    <property type="entry name" value="C1.5.6:_HAD__Beta-PGM__Phospha"/>
    <property type="match status" value="1"/>
</dbReference>
<dbReference type="Pfam" id="PF00702">
    <property type="entry name" value="Hydrolase"/>
    <property type="match status" value="1"/>
</dbReference>
<accession>C6LHF1</accession>
<organism evidence="6 7">
    <name type="scientific">Marvinbryantia formatexigens DSM 14469</name>
    <dbReference type="NCBI Taxonomy" id="478749"/>
    <lineage>
        <taxon>Bacteria</taxon>
        <taxon>Bacillati</taxon>
        <taxon>Bacillota</taxon>
        <taxon>Clostridia</taxon>
        <taxon>Lachnospirales</taxon>
        <taxon>Lachnospiraceae</taxon>
        <taxon>Marvinbryantia</taxon>
    </lineage>
</organism>
<keyword evidence="6" id="KW-0413">Isomerase</keyword>
<dbReference type="EC" id="5.4.2.6" evidence="6"/>
<feature type="site" description="Important for catalytic activity and assists the phosphoryl transfer reaction to Asp8 by balancing charge and orienting the reacting groups" evidence="5">
    <location>
        <position position="170"/>
    </location>
</feature>
<dbReference type="PRINTS" id="PR00413">
    <property type="entry name" value="HADHALOGNASE"/>
</dbReference>
<feature type="binding site" evidence="3">
    <location>
        <begin position="139"/>
        <end position="143"/>
    </location>
    <ligand>
        <name>substrate</name>
    </ligand>
</feature>
<evidence type="ECO:0000256" key="1">
    <source>
        <dbReference type="ARBA" id="ARBA00006171"/>
    </source>
</evidence>
<evidence type="ECO:0000256" key="4">
    <source>
        <dbReference type="PIRSR" id="PIRSR610972-3"/>
    </source>
</evidence>
<comment type="similarity">
    <text evidence="1">Belongs to the HAD-like hydrolase superfamily. CbbY/CbbZ/Gph/YieH family.</text>
</comment>
<dbReference type="InterPro" id="IPR023198">
    <property type="entry name" value="PGP-like_dom2"/>
</dbReference>
<name>C6LHF1_9FIRM</name>
<dbReference type="SUPFAM" id="SSF56784">
    <property type="entry name" value="HAD-like"/>
    <property type="match status" value="1"/>
</dbReference>
<dbReference type="GO" id="GO:0005975">
    <property type="term" value="P:carbohydrate metabolic process"/>
    <property type="evidence" value="ECO:0007669"/>
    <property type="project" value="InterPro"/>
</dbReference>
<dbReference type="STRING" id="168384.SAMN05660368_00716"/>
<dbReference type="eggNOG" id="COG0637">
    <property type="taxonomic scope" value="Bacteria"/>
</dbReference>
<dbReference type="Gene3D" id="1.10.150.240">
    <property type="entry name" value="Putative phosphatase, domain 2"/>
    <property type="match status" value="1"/>
</dbReference>
<protein>
    <submittedName>
        <fullName evidence="6">Beta-phosphoglucomutase</fullName>
        <ecNumber evidence="6">5.4.2.6</ecNumber>
    </submittedName>
</protein>
<evidence type="ECO:0000313" key="7">
    <source>
        <dbReference type="Proteomes" id="UP000005561"/>
    </source>
</evidence>
<feature type="binding site" evidence="4">
    <location>
        <position position="194"/>
    </location>
    <ligand>
        <name>Mg(2+)</name>
        <dbReference type="ChEBI" id="CHEBI:18420"/>
    </ligand>
</feature>
<dbReference type="GO" id="GO:0008801">
    <property type="term" value="F:beta-phosphoglucomutase activity"/>
    <property type="evidence" value="ECO:0007669"/>
    <property type="project" value="UniProtKB-EC"/>
</dbReference>
<dbReference type="PANTHER" id="PTHR43481:SF4">
    <property type="entry name" value="GLYCEROL-1-PHOSPHATE PHOSPHOHYDROLASE 1-RELATED"/>
    <property type="match status" value="1"/>
</dbReference>
<keyword evidence="4" id="KW-0460">Magnesium</keyword>
<keyword evidence="4" id="KW-0479">Metal-binding</keyword>
<feature type="binding site" evidence="3">
    <location>
        <position position="49"/>
    </location>
    <ligand>
        <name>substrate</name>
    </ligand>
</feature>
<feature type="active site" description="Proton donor/acceptor" evidence="2">
    <location>
        <position position="35"/>
    </location>
</feature>
<feature type="site" description="Important for catalytic activity and assists the phosphoryl transfer reaction to Asp8 by balancing charge and orienting the reacting groups" evidence="5">
    <location>
        <position position="139"/>
    </location>
</feature>
<dbReference type="CDD" id="cd02598">
    <property type="entry name" value="HAD_BPGM"/>
    <property type="match status" value="1"/>
</dbReference>
<dbReference type="AlphaFoldDB" id="C6LHF1"/>
<dbReference type="NCBIfam" id="TIGR01509">
    <property type="entry name" value="HAD-SF-IA-v3"/>
    <property type="match status" value="1"/>
</dbReference>
<dbReference type="NCBIfam" id="TIGR02009">
    <property type="entry name" value="PGMB-YQAB-SF"/>
    <property type="match status" value="1"/>
</dbReference>
<evidence type="ECO:0000256" key="3">
    <source>
        <dbReference type="PIRSR" id="PIRSR610972-2"/>
    </source>
</evidence>
<feature type="binding site" evidence="3">
    <location>
        <begin position="33"/>
        <end position="35"/>
    </location>
    <ligand>
        <name>substrate</name>
    </ligand>
</feature>
<feature type="binding site" evidence="4">
    <location>
        <position position="195"/>
    </location>
    <ligand>
        <name>Mg(2+)</name>
        <dbReference type="ChEBI" id="CHEBI:18420"/>
    </ligand>
</feature>
<feature type="binding site" evidence="3">
    <location>
        <position position="101"/>
    </location>
    <ligand>
        <name>substrate</name>
    </ligand>
</feature>
<feature type="binding site" evidence="3">
    <location>
        <position position="170"/>
    </location>
    <ligand>
        <name>substrate</name>
    </ligand>
</feature>
<comment type="caution">
    <text evidence="6">The sequence shown here is derived from an EMBL/GenBank/DDBJ whole genome shotgun (WGS) entry which is preliminary data.</text>
</comment>
<dbReference type="SFLD" id="SFLDS00003">
    <property type="entry name" value="Haloacid_Dehalogenase"/>
    <property type="match status" value="1"/>
</dbReference>
<dbReference type="InterPro" id="IPR023214">
    <property type="entry name" value="HAD_sf"/>
</dbReference>
<dbReference type="InterPro" id="IPR051806">
    <property type="entry name" value="HAD-like_SPP"/>
</dbReference>
<gene>
    <name evidence="6" type="primary">pgmB</name>
    <name evidence="6" type="ORF">BRYFOR_08062</name>
</gene>
<feature type="binding site" evidence="3">
    <location>
        <position position="77"/>
    </location>
    <ligand>
        <name>substrate</name>
    </ligand>
</feature>
<dbReference type="GO" id="GO:0000287">
    <property type="term" value="F:magnesium ion binding"/>
    <property type="evidence" value="ECO:0007669"/>
    <property type="project" value="InterPro"/>
</dbReference>
<feature type="binding site" evidence="4">
    <location>
        <position position="35"/>
    </location>
    <ligand>
        <name>Mg(2+)</name>
        <dbReference type="ChEBI" id="CHEBI:18420"/>
    </ligand>
</feature>
<dbReference type="InterPro" id="IPR006439">
    <property type="entry name" value="HAD-SF_hydro_IA"/>
</dbReference>
<dbReference type="Proteomes" id="UP000005561">
    <property type="component" value="Unassembled WGS sequence"/>
</dbReference>
<keyword evidence="7" id="KW-1185">Reference proteome</keyword>
<dbReference type="InterPro" id="IPR010972">
    <property type="entry name" value="Beta-PGM"/>
</dbReference>
<comment type="cofactor">
    <cofactor evidence="4">
        <name>Mg(2+)</name>
        <dbReference type="ChEBI" id="CHEBI:18420"/>
    </cofactor>
    <text evidence="4">Binds 2 magnesium ions per subunit.</text>
</comment>
<evidence type="ECO:0000313" key="6">
    <source>
        <dbReference type="EMBL" id="EET59938.1"/>
    </source>
</evidence>
<reference evidence="6" key="1">
    <citation type="submission" date="2009-07" db="EMBL/GenBank/DDBJ databases">
        <authorList>
            <person name="Weinstock G."/>
            <person name="Sodergren E."/>
            <person name="Clifton S."/>
            <person name="Fulton L."/>
            <person name="Fulton B."/>
            <person name="Courtney L."/>
            <person name="Fronick C."/>
            <person name="Harrison M."/>
            <person name="Strong C."/>
            <person name="Farmer C."/>
            <person name="Delahaunty K."/>
            <person name="Markovic C."/>
            <person name="Hall O."/>
            <person name="Minx P."/>
            <person name="Tomlinson C."/>
            <person name="Mitreva M."/>
            <person name="Nelson J."/>
            <person name="Hou S."/>
            <person name="Wollam A."/>
            <person name="Pepin K.H."/>
            <person name="Johnson M."/>
            <person name="Bhonagiri V."/>
            <person name="Nash W.E."/>
            <person name="Warren W."/>
            <person name="Chinwalla A."/>
            <person name="Mardis E.R."/>
            <person name="Wilson R.K."/>
        </authorList>
    </citation>
    <scope>NUCLEOTIDE SEQUENCE [LARGE SCALE GENOMIC DNA]</scope>
    <source>
        <strain evidence="6">DSM 14469</strain>
    </source>
</reference>
<feature type="active site" description="Nucleophile" evidence="2">
    <location>
        <position position="33"/>
    </location>
</feature>
<dbReference type="GO" id="GO:0050308">
    <property type="term" value="F:sugar-phosphatase activity"/>
    <property type="evidence" value="ECO:0007669"/>
    <property type="project" value="TreeGrafter"/>
</dbReference>
<evidence type="ECO:0000256" key="2">
    <source>
        <dbReference type="PIRSR" id="PIRSR610972-1"/>
    </source>
</evidence>
<evidence type="ECO:0000256" key="5">
    <source>
        <dbReference type="PIRSR" id="PIRSR610972-4"/>
    </source>
</evidence>
<sequence length="239" mass="26625">MTFINHLRTFLSTNRKIFLQEEEKKMIRGVIFDLDGVLVSTDELHYQAWKRLANELGIMDFGRKDNERQRGVSRMASLEIVLEKGTKKYTDEEKRALAEKKNDYYKKSLQSLSPEDVLPGAKEALEMLRERGVLTAVGSASKNAPEILERIELMPLLDKISCGLDITRSKPDPEVFLVAAEKLGLAPEDCLVVEDSAAGIQAARNGGMKTLAVGPLSGQLGGDFEARNLSSVENWDEIL</sequence>
<dbReference type="InterPro" id="IPR036412">
    <property type="entry name" value="HAD-like_sf"/>
</dbReference>
<dbReference type="NCBIfam" id="TIGR01990">
    <property type="entry name" value="bPGM"/>
    <property type="match status" value="1"/>
</dbReference>